<dbReference type="EMBL" id="MU004355">
    <property type="protein sequence ID" value="KAF2655024.1"/>
    <property type="molecule type" value="Genomic_DNA"/>
</dbReference>
<organism evidence="3 4">
    <name type="scientific">Lophiostoma macrostomum CBS 122681</name>
    <dbReference type="NCBI Taxonomy" id="1314788"/>
    <lineage>
        <taxon>Eukaryota</taxon>
        <taxon>Fungi</taxon>
        <taxon>Dikarya</taxon>
        <taxon>Ascomycota</taxon>
        <taxon>Pezizomycotina</taxon>
        <taxon>Dothideomycetes</taxon>
        <taxon>Pleosporomycetidae</taxon>
        <taxon>Pleosporales</taxon>
        <taxon>Lophiostomataceae</taxon>
        <taxon>Lophiostoma</taxon>
    </lineage>
</organism>
<dbReference type="GO" id="GO:0016491">
    <property type="term" value="F:oxidoreductase activity"/>
    <property type="evidence" value="ECO:0007669"/>
    <property type="project" value="UniProtKB-KW"/>
</dbReference>
<gene>
    <name evidence="3" type="ORF">K491DRAFT_768574</name>
</gene>
<feature type="domain" description="NADP-dependent oxidoreductase" evidence="2">
    <location>
        <begin position="5"/>
        <end position="276"/>
    </location>
</feature>
<evidence type="ECO:0000313" key="4">
    <source>
        <dbReference type="Proteomes" id="UP000799324"/>
    </source>
</evidence>
<name>A0A6A6T8X8_9PLEO</name>
<dbReference type="PANTHER" id="PTHR43625">
    <property type="entry name" value="AFLATOXIN B1 ALDEHYDE REDUCTASE"/>
    <property type="match status" value="1"/>
</dbReference>
<evidence type="ECO:0000256" key="1">
    <source>
        <dbReference type="ARBA" id="ARBA00023002"/>
    </source>
</evidence>
<dbReference type="InterPro" id="IPR036812">
    <property type="entry name" value="NAD(P)_OxRdtase_dom_sf"/>
</dbReference>
<dbReference type="GO" id="GO:0005737">
    <property type="term" value="C:cytoplasm"/>
    <property type="evidence" value="ECO:0007669"/>
    <property type="project" value="TreeGrafter"/>
</dbReference>
<dbReference type="CDD" id="cd19077">
    <property type="entry name" value="AKR_AKR8A1-2"/>
    <property type="match status" value="1"/>
</dbReference>
<evidence type="ECO:0000259" key="2">
    <source>
        <dbReference type="Pfam" id="PF00248"/>
    </source>
</evidence>
<dbReference type="OrthoDB" id="37537at2759"/>
<proteinExistence type="predicted"/>
<dbReference type="InterPro" id="IPR050791">
    <property type="entry name" value="Aldo-Keto_reductase"/>
</dbReference>
<sequence>MPPNAPPEEQAIECLRVAAEAGSLVWNAGEFYGTLEYNSLVLLNHFFAKYPEYIDKVILNVKGAMLPTFQPSGQPEIVRKSVENCVRQLGREIEMFETARIDLDVPLKTQVTTLSELVAAGKIGGVALTEVSAKTIREAAKLTNIAAVEIELSIWCTDALHNNVLSTCAELEIPIIAFLLSYEDIPQDDYRRMLPRYQPGNLEHNLDLVKAVEGMAETLGRTTAQVALGWLLALSEREDMPVVTPIPGSTSTEHIKENLAAVPLTDGQMEILDSIIAEHPIVGERYHPQGTKYANI</sequence>
<evidence type="ECO:0000313" key="3">
    <source>
        <dbReference type="EMBL" id="KAF2655024.1"/>
    </source>
</evidence>
<keyword evidence="1" id="KW-0560">Oxidoreductase</keyword>
<dbReference type="InterPro" id="IPR023210">
    <property type="entry name" value="NADP_OxRdtase_dom"/>
</dbReference>
<keyword evidence="4" id="KW-1185">Reference proteome</keyword>
<reference evidence="3" key="1">
    <citation type="journal article" date="2020" name="Stud. Mycol.">
        <title>101 Dothideomycetes genomes: a test case for predicting lifestyles and emergence of pathogens.</title>
        <authorList>
            <person name="Haridas S."/>
            <person name="Albert R."/>
            <person name="Binder M."/>
            <person name="Bloem J."/>
            <person name="Labutti K."/>
            <person name="Salamov A."/>
            <person name="Andreopoulos B."/>
            <person name="Baker S."/>
            <person name="Barry K."/>
            <person name="Bills G."/>
            <person name="Bluhm B."/>
            <person name="Cannon C."/>
            <person name="Castanera R."/>
            <person name="Culley D."/>
            <person name="Daum C."/>
            <person name="Ezra D."/>
            <person name="Gonzalez J."/>
            <person name="Henrissat B."/>
            <person name="Kuo A."/>
            <person name="Liang C."/>
            <person name="Lipzen A."/>
            <person name="Lutzoni F."/>
            <person name="Magnuson J."/>
            <person name="Mondo S."/>
            <person name="Nolan M."/>
            <person name="Ohm R."/>
            <person name="Pangilinan J."/>
            <person name="Park H.-J."/>
            <person name="Ramirez L."/>
            <person name="Alfaro M."/>
            <person name="Sun H."/>
            <person name="Tritt A."/>
            <person name="Yoshinaga Y."/>
            <person name="Zwiers L.-H."/>
            <person name="Turgeon B."/>
            <person name="Goodwin S."/>
            <person name="Spatafora J."/>
            <person name="Crous P."/>
            <person name="Grigoriev I."/>
        </authorList>
    </citation>
    <scope>NUCLEOTIDE SEQUENCE</scope>
    <source>
        <strain evidence="3">CBS 122681</strain>
    </source>
</reference>
<dbReference type="PANTHER" id="PTHR43625:SF78">
    <property type="entry name" value="PYRIDOXAL REDUCTASE-RELATED"/>
    <property type="match status" value="1"/>
</dbReference>
<dbReference type="Proteomes" id="UP000799324">
    <property type="component" value="Unassembled WGS sequence"/>
</dbReference>
<dbReference type="AlphaFoldDB" id="A0A6A6T8X8"/>
<dbReference type="SUPFAM" id="SSF51430">
    <property type="entry name" value="NAD(P)-linked oxidoreductase"/>
    <property type="match status" value="1"/>
</dbReference>
<dbReference type="Gene3D" id="3.20.20.100">
    <property type="entry name" value="NADP-dependent oxidoreductase domain"/>
    <property type="match status" value="1"/>
</dbReference>
<protein>
    <submittedName>
        <fullName evidence="3">Aldo/keto reductase</fullName>
    </submittedName>
</protein>
<dbReference type="Pfam" id="PF00248">
    <property type="entry name" value="Aldo_ket_red"/>
    <property type="match status" value="1"/>
</dbReference>
<accession>A0A6A6T8X8</accession>